<keyword evidence="1" id="KW-0175">Coiled coil</keyword>
<sequence>MMMSKKMKRVSEESSSYGGYEDAKTLMKHQALFQDFQELEKETNGLREKLEDFRKRKLILQAEVRFLRRRRSYLLQVKSMDSPEENKLETHLKTGPKSTRPNKKDTGPRKLPGPRPKPMAGVVTGRKETTPPSSKQHKWQKSSSGGKEPVLAGSSSAPESIDLNRNDRLLYGGNSAGPRVPLFDLNKESSLSLKDVSPPSRVPFDLNEISMEEEPQPRWNFEPASVAEESARSLMRGGGGNEEQQGGDLRISLCRNAAGGEGTSRARKPKISWQDPVALRV</sequence>
<dbReference type="PANTHER" id="PTHR34807">
    <property type="entry name" value="OS08G0270800 PROTEIN"/>
    <property type="match status" value="1"/>
</dbReference>
<accession>A0A484NQM5</accession>
<dbReference type="PANTHER" id="PTHR34807:SF3">
    <property type="entry name" value="OS08G0270800 PROTEIN"/>
    <property type="match status" value="1"/>
</dbReference>
<proteinExistence type="predicted"/>
<evidence type="ECO:0000256" key="1">
    <source>
        <dbReference type="SAM" id="Coils"/>
    </source>
</evidence>
<dbReference type="Proteomes" id="UP000595140">
    <property type="component" value="Unassembled WGS sequence"/>
</dbReference>
<organism evidence="3 4">
    <name type="scientific">Cuscuta campestris</name>
    <dbReference type="NCBI Taxonomy" id="132261"/>
    <lineage>
        <taxon>Eukaryota</taxon>
        <taxon>Viridiplantae</taxon>
        <taxon>Streptophyta</taxon>
        <taxon>Embryophyta</taxon>
        <taxon>Tracheophyta</taxon>
        <taxon>Spermatophyta</taxon>
        <taxon>Magnoliopsida</taxon>
        <taxon>eudicotyledons</taxon>
        <taxon>Gunneridae</taxon>
        <taxon>Pentapetalae</taxon>
        <taxon>asterids</taxon>
        <taxon>lamiids</taxon>
        <taxon>Solanales</taxon>
        <taxon>Convolvulaceae</taxon>
        <taxon>Cuscuteae</taxon>
        <taxon>Cuscuta</taxon>
        <taxon>Cuscuta subgen. Grammica</taxon>
        <taxon>Cuscuta sect. Cleistogrammica</taxon>
    </lineage>
</organism>
<reference evidence="3 4" key="1">
    <citation type="submission" date="2018-04" db="EMBL/GenBank/DDBJ databases">
        <authorList>
            <person name="Vogel A."/>
        </authorList>
    </citation>
    <scope>NUCLEOTIDE SEQUENCE [LARGE SCALE GENOMIC DNA]</scope>
</reference>
<evidence type="ECO:0000313" key="4">
    <source>
        <dbReference type="Proteomes" id="UP000595140"/>
    </source>
</evidence>
<feature type="coiled-coil region" evidence="1">
    <location>
        <begin position="29"/>
        <end position="70"/>
    </location>
</feature>
<feature type="region of interest" description="Disordered" evidence="2">
    <location>
        <begin position="81"/>
        <end position="161"/>
    </location>
</feature>
<protein>
    <submittedName>
        <fullName evidence="3">Uncharacterized protein</fullName>
    </submittedName>
</protein>
<feature type="region of interest" description="Disordered" evidence="2">
    <location>
        <begin position="210"/>
        <end position="281"/>
    </location>
</feature>
<evidence type="ECO:0000256" key="2">
    <source>
        <dbReference type="SAM" id="MobiDB-lite"/>
    </source>
</evidence>
<dbReference type="OrthoDB" id="993453at2759"/>
<dbReference type="AlphaFoldDB" id="A0A484NQM5"/>
<keyword evidence="4" id="KW-1185">Reference proteome</keyword>
<evidence type="ECO:0000313" key="3">
    <source>
        <dbReference type="EMBL" id="VFR02588.1"/>
    </source>
</evidence>
<gene>
    <name evidence="3" type="ORF">CCAM_LOCUS44363</name>
</gene>
<dbReference type="EMBL" id="OOIL02006828">
    <property type="protein sequence ID" value="VFR02588.1"/>
    <property type="molecule type" value="Genomic_DNA"/>
</dbReference>
<name>A0A484NQM5_9ASTE</name>